<dbReference type="InterPro" id="IPR058163">
    <property type="entry name" value="LysR-type_TF_proteobact-type"/>
</dbReference>
<dbReference type="EMBL" id="PZZL01000009">
    <property type="protein sequence ID" value="PTM51884.1"/>
    <property type="molecule type" value="Genomic_DNA"/>
</dbReference>
<dbReference type="InterPro" id="IPR000847">
    <property type="entry name" value="LysR_HTH_N"/>
</dbReference>
<dbReference type="Gene3D" id="1.10.10.10">
    <property type="entry name" value="Winged helix-like DNA-binding domain superfamily/Winged helix DNA-binding domain"/>
    <property type="match status" value="1"/>
</dbReference>
<evidence type="ECO:0000259" key="5">
    <source>
        <dbReference type="PROSITE" id="PS50931"/>
    </source>
</evidence>
<dbReference type="Pfam" id="PF03466">
    <property type="entry name" value="LysR_substrate"/>
    <property type="match status" value="1"/>
</dbReference>
<dbReference type="GO" id="GO:0003700">
    <property type="term" value="F:DNA-binding transcription factor activity"/>
    <property type="evidence" value="ECO:0007669"/>
    <property type="project" value="InterPro"/>
</dbReference>
<organism evidence="6 7">
    <name type="scientific">Phreatobacter oligotrophus</name>
    <dbReference type="NCBI Taxonomy" id="1122261"/>
    <lineage>
        <taxon>Bacteria</taxon>
        <taxon>Pseudomonadati</taxon>
        <taxon>Pseudomonadota</taxon>
        <taxon>Alphaproteobacteria</taxon>
        <taxon>Hyphomicrobiales</taxon>
        <taxon>Phreatobacteraceae</taxon>
        <taxon>Phreatobacter</taxon>
    </lineage>
</organism>
<dbReference type="PANTHER" id="PTHR30537:SF74">
    <property type="entry name" value="HTH-TYPE TRANSCRIPTIONAL REGULATOR TRPI"/>
    <property type="match status" value="1"/>
</dbReference>
<evidence type="ECO:0000256" key="1">
    <source>
        <dbReference type="ARBA" id="ARBA00009437"/>
    </source>
</evidence>
<evidence type="ECO:0000313" key="7">
    <source>
        <dbReference type="Proteomes" id="UP000241808"/>
    </source>
</evidence>
<dbReference type="SUPFAM" id="SSF46785">
    <property type="entry name" value="Winged helix' DNA-binding domain"/>
    <property type="match status" value="1"/>
</dbReference>
<dbReference type="InterPro" id="IPR036388">
    <property type="entry name" value="WH-like_DNA-bd_sf"/>
</dbReference>
<comment type="caution">
    <text evidence="6">The sequence shown here is derived from an EMBL/GenBank/DDBJ whole genome shotgun (WGS) entry which is preliminary data.</text>
</comment>
<dbReference type="AlphaFoldDB" id="A0A2T4YYT0"/>
<dbReference type="GO" id="GO:0006351">
    <property type="term" value="P:DNA-templated transcription"/>
    <property type="evidence" value="ECO:0007669"/>
    <property type="project" value="TreeGrafter"/>
</dbReference>
<feature type="domain" description="HTH lysR-type" evidence="5">
    <location>
        <begin position="8"/>
        <end position="65"/>
    </location>
</feature>
<name>A0A2T4YYT0_9HYPH</name>
<dbReference type="PANTHER" id="PTHR30537">
    <property type="entry name" value="HTH-TYPE TRANSCRIPTIONAL REGULATOR"/>
    <property type="match status" value="1"/>
</dbReference>
<gene>
    <name evidence="6" type="ORF">C8P69_109172</name>
</gene>
<dbReference type="SUPFAM" id="SSF53850">
    <property type="entry name" value="Periplasmic binding protein-like II"/>
    <property type="match status" value="1"/>
</dbReference>
<dbReference type="FunFam" id="1.10.10.10:FF:000001">
    <property type="entry name" value="LysR family transcriptional regulator"/>
    <property type="match status" value="1"/>
</dbReference>
<protein>
    <submittedName>
        <fullName evidence="6">LysR family glycine cleavage system transcriptional activator</fullName>
    </submittedName>
</protein>
<evidence type="ECO:0000313" key="6">
    <source>
        <dbReference type="EMBL" id="PTM51884.1"/>
    </source>
</evidence>
<accession>A0A2T4YYT0</accession>
<dbReference type="Proteomes" id="UP000241808">
    <property type="component" value="Unassembled WGS sequence"/>
</dbReference>
<keyword evidence="7" id="KW-1185">Reference proteome</keyword>
<dbReference type="Gene3D" id="3.40.190.10">
    <property type="entry name" value="Periplasmic binding protein-like II"/>
    <property type="match status" value="2"/>
</dbReference>
<proteinExistence type="inferred from homology"/>
<sequence length="296" mass="33011">MRQPPHLPNLPSLRAFEAVGRLQSFRAAGQELLITQSAVSHHIRNLETDLGVRLFVREARGIRFTLEGERYFQSVTEALTRIALATEQVRTTVARGKRVLRLSVLPSFGRFWLAPRLPTWAQDHPDIDLRIDPSLALSDVSKGECDLAIRYGIGPWPGCNGRLLVPERLSPIVSQAFAKTLPPAPTLDDLASAPRILNSTTSDWERWRETSVTSPWRGGDSHLTEYGLVVDTVLAGHGLAMGRLWLLSDLLRTERLLTPLADIAAPSSFGYWLLKPLRSTNPAGDVFERWLVSQID</sequence>
<evidence type="ECO:0000256" key="4">
    <source>
        <dbReference type="ARBA" id="ARBA00023163"/>
    </source>
</evidence>
<comment type="similarity">
    <text evidence="1">Belongs to the LysR transcriptional regulatory family.</text>
</comment>
<keyword evidence="2" id="KW-0805">Transcription regulation</keyword>
<dbReference type="GO" id="GO:0043565">
    <property type="term" value="F:sequence-specific DNA binding"/>
    <property type="evidence" value="ECO:0007669"/>
    <property type="project" value="TreeGrafter"/>
</dbReference>
<evidence type="ECO:0000256" key="3">
    <source>
        <dbReference type="ARBA" id="ARBA00023125"/>
    </source>
</evidence>
<reference evidence="6 7" key="1">
    <citation type="submission" date="2018-04" db="EMBL/GenBank/DDBJ databases">
        <title>Genomic Encyclopedia of Archaeal and Bacterial Type Strains, Phase II (KMG-II): from individual species to whole genera.</title>
        <authorList>
            <person name="Goeker M."/>
        </authorList>
    </citation>
    <scope>NUCLEOTIDE SEQUENCE [LARGE SCALE GENOMIC DNA]</scope>
    <source>
        <strain evidence="6 7">DSM 25521</strain>
    </source>
</reference>
<dbReference type="PROSITE" id="PS50931">
    <property type="entry name" value="HTH_LYSR"/>
    <property type="match status" value="1"/>
</dbReference>
<evidence type="ECO:0000256" key="2">
    <source>
        <dbReference type="ARBA" id="ARBA00023015"/>
    </source>
</evidence>
<dbReference type="Pfam" id="PF00126">
    <property type="entry name" value="HTH_1"/>
    <property type="match status" value="1"/>
</dbReference>
<keyword evidence="3" id="KW-0238">DNA-binding</keyword>
<keyword evidence="4" id="KW-0804">Transcription</keyword>
<dbReference type="PRINTS" id="PR00039">
    <property type="entry name" value="HTHLYSR"/>
</dbReference>
<dbReference type="InterPro" id="IPR005119">
    <property type="entry name" value="LysR_subst-bd"/>
</dbReference>
<dbReference type="InterPro" id="IPR036390">
    <property type="entry name" value="WH_DNA-bd_sf"/>
</dbReference>